<proteinExistence type="predicted"/>
<dbReference type="PANTHER" id="PTHR43591">
    <property type="entry name" value="METHYLTRANSFERASE"/>
    <property type="match status" value="1"/>
</dbReference>
<dbReference type="PANTHER" id="PTHR43591:SF24">
    <property type="entry name" value="2-METHOXY-6-POLYPRENYL-1,4-BENZOQUINOL METHYLASE, MITOCHONDRIAL"/>
    <property type="match status" value="1"/>
</dbReference>
<dbReference type="Gene3D" id="3.40.50.150">
    <property type="entry name" value="Vaccinia Virus protein VP39"/>
    <property type="match status" value="1"/>
</dbReference>
<gene>
    <name evidence="3" type="ORF">GS429_18740</name>
</gene>
<dbReference type="GO" id="GO:0032259">
    <property type="term" value="P:methylation"/>
    <property type="evidence" value="ECO:0007669"/>
    <property type="project" value="UniProtKB-KW"/>
</dbReference>
<sequence>MRAAGTASLDERATELAGETPPGPIRRVNRPKAAARDWYDTLSEWYDTVADPFESRPRASGIELLDPTPGERVLDVGCGTGTALVDLTHRVGRDGSGVGIDLADGMCRISRRALTNAGLQEGHVVKGDAAALPFADTTFDALFASFVLELFDTPELVPVLEEWQRVLTSGGRLCVVSLSRREAGPLTWLYESVHDRMPTYADCRPIFVRDTLREAGFRITATRESAVWRFPVEIVCCRPE</sequence>
<protein>
    <submittedName>
        <fullName evidence="3">Methyltransferase domain-containing protein</fullName>
    </submittedName>
</protein>
<dbReference type="GO" id="GO:0008168">
    <property type="term" value="F:methyltransferase activity"/>
    <property type="evidence" value="ECO:0007669"/>
    <property type="project" value="UniProtKB-KW"/>
</dbReference>
<evidence type="ECO:0000313" key="4">
    <source>
        <dbReference type="Proteomes" id="UP000434101"/>
    </source>
</evidence>
<feature type="region of interest" description="Disordered" evidence="1">
    <location>
        <begin position="1"/>
        <end position="30"/>
    </location>
</feature>
<dbReference type="InterPro" id="IPR029063">
    <property type="entry name" value="SAM-dependent_MTases_sf"/>
</dbReference>
<accession>A0A6B0VRJ9</accession>
<keyword evidence="3" id="KW-0489">Methyltransferase</keyword>
<evidence type="ECO:0000256" key="1">
    <source>
        <dbReference type="SAM" id="MobiDB-lite"/>
    </source>
</evidence>
<dbReference type="InterPro" id="IPR041698">
    <property type="entry name" value="Methyltransf_25"/>
</dbReference>
<feature type="domain" description="Methyltransferase" evidence="2">
    <location>
        <begin position="73"/>
        <end position="171"/>
    </location>
</feature>
<dbReference type="Proteomes" id="UP000434101">
    <property type="component" value="Unassembled WGS sequence"/>
</dbReference>
<name>A0A6B0VRJ9_9EURY</name>
<dbReference type="SUPFAM" id="SSF53335">
    <property type="entry name" value="S-adenosyl-L-methionine-dependent methyltransferases"/>
    <property type="match status" value="1"/>
</dbReference>
<keyword evidence="4" id="KW-1185">Reference proteome</keyword>
<keyword evidence="3" id="KW-0808">Transferase</keyword>
<evidence type="ECO:0000259" key="2">
    <source>
        <dbReference type="Pfam" id="PF13649"/>
    </source>
</evidence>
<dbReference type="Pfam" id="PF13649">
    <property type="entry name" value="Methyltransf_25"/>
    <property type="match status" value="1"/>
</dbReference>
<organism evidence="3 4">
    <name type="scientific">Natronorubrum halalkaliphilum</name>
    <dbReference type="NCBI Taxonomy" id="2691917"/>
    <lineage>
        <taxon>Archaea</taxon>
        <taxon>Methanobacteriati</taxon>
        <taxon>Methanobacteriota</taxon>
        <taxon>Stenosarchaea group</taxon>
        <taxon>Halobacteria</taxon>
        <taxon>Halobacteriales</taxon>
        <taxon>Natrialbaceae</taxon>
        <taxon>Natronorubrum</taxon>
    </lineage>
</organism>
<dbReference type="RefSeq" id="WP_328821484.1">
    <property type="nucleotide sequence ID" value="NZ_WUYX01000069.1"/>
</dbReference>
<dbReference type="CDD" id="cd02440">
    <property type="entry name" value="AdoMet_MTases"/>
    <property type="match status" value="1"/>
</dbReference>
<dbReference type="EMBL" id="WUYX01000069">
    <property type="protein sequence ID" value="MXV64064.1"/>
    <property type="molecule type" value="Genomic_DNA"/>
</dbReference>
<evidence type="ECO:0000313" key="3">
    <source>
        <dbReference type="EMBL" id="MXV64064.1"/>
    </source>
</evidence>
<reference evidence="3 4" key="1">
    <citation type="submission" date="2020-01" db="EMBL/GenBank/DDBJ databases">
        <title>Natronorubrum sp. JWXQ-INN 674 isolated from Inner Mongolia Autonomous Region of China.</title>
        <authorList>
            <person name="Xue Q."/>
        </authorList>
    </citation>
    <scope>NUCLEOTIDE SEQUENCE [LARGE SCALE GENOMIC DNA]</scope>
    <source>
        <strain evidence="3 4">JWXQ-INN-674</strain>
    </source>
</reference>
<dbReference type="AlphaFoldDB" id="A0A6B0VRJ9"/>
<comment type="caution">
    <text evidence="3">The sequence shown here is derived from an EMBL/GenBank/DDBJ whole genome shotgun (WGS) entry which is preliminary data.</text>
</comment>